<accession>A0A7W7WJQ5</accession>
<protein>
    <submittedName>
        <fullName evidence="1">Putative repeat protein (TIGR01451 family)</fullName>
    </submittedName>
</protein>
<comment type="caution">
    <text evidence="1">The sequence shown here is derived from an EMBL/GenBank/DDBJ whole genome shotgun (WGS) entry which is preliminary data.</text>
</comment>
<dbReference type="Proteomes" id="UP000573327">
    <property type="component" value="Unassembled WGS sequence"/>
</dbReference>
<sequence>MGRPTDRSTSPEAIPWYPARAVATAFGRPSGAAPFTVTVVSCGPAPATNLTLHSTVPSGGTAIATP</sequence>
<evidence type="ECO:0000313" key="2">
    <source>
        <dbReference type="Proteomes" id="UP000573327"/>
    </source>
</evidence>
<name>A0A7W7WJQ5_9ACTN</name>
<evidence type="ECO:0000313" key="1">
    <source>
        <dbReference type="EMBL" id="MBB4949200.1"/>
    </source>
</evidence>
<dbReference type="AlphaFoldDB" id="A0A7W7WJQ5"/>
<reference evidence="1 2" key="1">
    <citation type="submission" date="2020-08" db="EMBL/GenBank/DDBJ databases">
        <title>Sequencing the genomes of 1000 actinobacteria strains.</title>
        <authorList>
            <person name="Klenk H.-P."/>
        </authorList>
    </citation>
    <scope>NUCLEOTIDE SEQUENCE [LARGE SCALE GENOMIC DNA]</scope>
    <source>
        <strain evidence="1 2">DSM 44786</strain>
    </source>
</reference>
<keyword evidence="2" id="KW-1185">Reference proteome</keyword>
<organism evidence="1 2">
    <name type="scientific">Kitasatospora gansuensis</name>
    <dbReference type="NCBI Taxonomy" id="258050"/>
    <lineage>
        <taxon>Bacteria</taxon>
        <taxon>Bacillati</taxon>
        <taxon>Actinomycetota</taxon>
        <taxon>Actinomycetes</taxon>
        <taxon>Kitasatosporales</taxon>
        <taxon>Streptomycetaceae</taxon>
        <taxon>Kitasatospora</taxon>
    </lineage>
</organism>
<gene>
    <name evidence="1" type="ORF">F4556_004735</name>
</gene>
<proteinExistence type="predicted"/>
<dbReference type="RefSeq" id="WP_184919352.1">
    <property type="nucleotide sequence ID" value="NZ_JACHJR010000001.1"/>
</dbReference>
<dbReference type="EMBL" id="JACHJR010000001">
    <property type="protein sequence ID" value="MBB4949200.1"/>
    <property type="molecule type" value="Genomic_DNA"/>
</dbReference>